<dbReference type="RefSeq" id="WP_354440764.1">
    <property type="nucleotide sequence ID" value="NZ_JBEPSH010000001.1"/>
</dbReference>
<gene>
    <name evidence="3" type="ORF">ABIE13_000464</name>
</gene>
<dbReference type="CDD" id="cd06558">
    <property type="entry name" value="crotonase-like"/>
    <property type="match status" value="1"/>
</dbReference>
<keyword evidence="4" id="KW-1185">Reference proteome</keyword>
<dbReference type="InterPro" id="IPR014748">
    <property type="entry name" value="Enoyl-CoA_hydra_C"/>
</dbReference>
<accession>A0ABV2Q437</accession>
<sequence>MSELVFDVSQGIATITLNRPDKRNAFNTPMLRAWTAALEESQARDDVRVIVLTGAGQAFCSGGDVGGMKDRAEDTALDRKNSLTDRVHRIPLTMLAMDKPVLVAVNGVATGAGMDMALMGDIRIAAASARFAESYVKIGIVPGDGGAWFLPRIVGMSRALELLWTGRFVDAQEALRLGIVSDVVPDESLMRHTLALAQRIAAGPPIAIRMIKRAARQAQTMDLASHLDQISSHMAVVYATDDHKEAVAAFLEKRTPVFTGK</sequence>
<dbReference type="SUPFAM" id="SSF52096">
    <property type="entry name" value="ClpP/crotonase"/>
    <property type="match status" value="1"/>
</dbReference>
<dbReference type="EMBL" id="JBEPSH010000001">
    <property type="protein sequence ID" value="MET4575367.1"/>
    <property type="molecule type" value="Genomic_DNA"/>
</dbReference>
<evidence type="ECO:0000256" key="1">
    <source>
        <dbReference type="ARBA" id="ARBA00005254"/>
    </source>
</evidence>
<proteinExistence type="inferred from homology"/>
<dbReference type="Gene3D" id="3.90.226.10">
    <property type="entry name" value="2-enoyl-CoA Hydratase, Chain A, domain 1"/>
    <property type="match status" value="1"/>
</dbReference>
<dbReference type="InterPro" id="IPR001753">
    <property type="entry name" value="Enoyl-CoA_hydra/iso"/>
</dbReference>
<name>A0ABV2Q437_9BURK</name>
<dbReference type="Gene3D" id="1.10.12.10">
    <property type="entry name" value="Lyase 2-enoyl-coa Hydratase, Chain A, domain 2"/>
    <property type="match status" value="1"/>
</dbReference>
<dbReference type="PANTHER" id="PTHR11941">
    <property type="entry name" value="ENOYL-COA HYDRATASE-RELATED"/>
    <property type="match status" value="1"/>
</dbReference>
<comment type="caution">
    <text evidence="3">The sequence shown here is derived from an EMBL/GenBank/DDBJ whole genome shotgun (WGS) entry which is preliminary data.</text>
</comment>
<evidence type="ECO:0000313" key="3">
    <source>
        <dbReference type="EMBL" id="MET4575367.1"/>
    </source>
</evidence>
<comment type="similarity">
    <text evidence="1">Belongs to the enoyl-CoA hydratase/isomerase family.</text>
</comment>
<dbReference type="PANTHER" id="PTHR11941:SF133">
    <property type="entry name" value="1,2-EPOXYPHENYLACETYL-COA ISOMERASE"/>
    <property type="match status" value="1"/>
</dbReference>
<protein>
    <submittedName>
        <fullName evidence="3">Enoyl-CoA hydratase/carnithine racemase</fullName>
    </submittedName>
</protein>
<evidence type="ECO:0000256" key="2">
    <source>
        <dbReference type="ARBA" id="ARBA00023239"/>
    </source>
</evidence>
<keyword evidence="2" id="KW-0456">Lyase</keyword>
<dbReference type="Proteomes" id="UP001549320">
    <property type="component" value="Unassembled WGS sequence"/>
</dbReference>
<dbReference type="Pfam" id="PF00378">
    <property type="entry name" value="ECH_1"/>
    <property type="match status" value="1"/>
</dbReference>
<dbReference type="InterPro" id="IPR029045">
    <property type="entry name" value="ClpP/crotonase-like_dom_sf"/>
</dbReference>
<organism evidence="3 4">
    <name type="scientific">Ottowia thiooxydans</name>
    <dbReference type="NCBI Taxonomy" id="219182"/>
    <lineage>
        <taxon>Bacteria</taxon>
        <taxon>Pseudomonadati</taxon>
        <taxon>Pseudomonadota</taxon>
        <taxon>Betaproteobacteria</taxon>
        <taxon>Burkholderiales</taxon>
        <taxon>Comamonadaceae</taxon>
        <taxon>Ottowia</taxon>
    </lineage>
</organism>
<evidence type="ECO:0000313" key="4">
    <source>
        <dbReference type="Proteomes" id="UP001549320"/>
    </source>
</evidence>
<reference evidence="3 4" key="1">
    <citation type="submission" date="2024-06" db="EMBL/GenBank/DDBJ databases">
        <title>Sorghum-associated microbial communities from plants grown in Nebraska, USA.</title>
        <authorList>
            <person name="Schachtman D."/>
        </authorList>
    </citation>
    <scope>NUCLEOTIDE SEQUENCE [LARGE SCALE GENOMIC DNA]</scope>
    <source>
        <strain evidence="3 4">2709</strain>
    </source>
</reference>